<dbReference type="SMART" id="SM00317">
    <property type="entry name" value="SET"/>
    <property type="match status" value="1"/>
</dbReference>
<evidence type="ECO:0000256" key="4">
    <source>
        <dbReference type="ARBA" id="ARBA00022679"/>
    </source>
</evidence>
<dbReference type="OrthoDB" id="308383at2759"/>
<keyword evidence="6" id="KW-0479">Metal-binding</keyword>
<dbReference type="PANTHER" id="PTHR46223:SF3">
    <property type="entry name" value="HISTONE-LYSINE N-METHYLTRANSFERASE SET-23"/>
    <property type="match status" value="1"/>
</dbReference>
<dbReference type="EMBL" id="LGUA01000369">
    <property type="protein sequence ID" value="OAX82018.1"/>
    <property type="molecule type" value="Genomic_DNA"/>
</dbReference>
<dbReference type="GO" id="GO:0005694">
    <property type="term" value="C:chromosome"/>
    <property type="evidence" value="ECO:0007669"/>
    <property type="project" value="UniProtKB-SubCell"/>
</dbReference>
<evidence type="ECO:0000259" key="8">
    <source>
        <dbReference type="PROSITE" id="PS50280"/>
    </source>
</evidence>
<keyword evidence="2" id="KW-0158">Chromosome</keyword>
<keyword evidence="4" id="KW-0808">Transferase</keyword>
<evidence type="ECO:0000256" key="6">
    <source>
        <dbReference type="ARBA" id="ARBA00022723"/>
    </source>
</evidence>
<dbReference type="GO" id="GO:0032259">
    <property type="term" value="P:methylation"/>
    <property type="evidence" value="ECO:0007669"/>
    <property type="project" value="UniProtKB-KW"/>
</dbReference>
<dbReference type="STRING" id="1658172.A0A1B7NZ12"/>
<keyword evidence="10" id="KW-1185">Reference proteome</keyword>
<accession>A0A1B7NZ12</accession>
<dbReference type="SUPFAM" id="SSF82199">
    <property type="entry name" value="SET domain"/>
    <property type="match status" value="1"/>
</dbReference>
<evidence type="ECO:0000256" key="5">
    <source>
        <dbReference type="ARBA" id="ARBA00022691"/>
    </source>
</evidence>
<proteinExistence type="predicted"/>
<dbReference type="InterPro" id="IPR001214">
    <property type="entry name" value="SET_dom"/>
</dbReference>
<sequence length="452" mass="51590">LENQPTDGIGYIEEEKVSSATTAYDWPLMQRDSSMGEKEQQPTLAKIKATNLLRDLYRQLNLSANVRLLNARSPRSSPTALTPERIRKEKLNRAYALKALYMIKKVDKIGLKSQPFKRHVLPKKPKKTTLARRARMRLVHAWVSLSRNTEMFSICARAMAFRGAASSQPRLVWFAFVKLLKENFNSIQAFAKTRLLDTVAHIPSDDAKLRYRIQARGRREVMLHPHEIVVDHKHLTCWRPSFDGQYQKNIGNYVIGSGGLNPECVDPTLRRPTDGECDVCSSKELCNCVYPAFPALFLELVKTADGRGIGVRALANFAKDTALGPYTGEVFSKNPQNYDPVYAMILDPKTGGNERASICPKRYGNWARFINHSCDPSVAFVSRTIGKRIYMMIETQRDIEVFEELTIDYGYRYWSPPDRYCLCRSPLCKYKKKGRNRCLSAEHTRNQPSQAI</sequence>
<evidence type="ECO:0000313" key="10">
    <source>
        <dbReference type="Proteomes" id="UP000091918"/>
    </source>
</evidence>
<dbReference type="Pfam" id="PF00856">
    <property type="entry name" value="SET"/>
    <property type="match status" value="1"/>
</dbReference>
<keyword evidence="5" id="KW-0949">S-adenosyl-L-methionine</keyword>
<dbReference type="Gene3D" id="2.170.270.10">
    <property type="entry name" value="SET domain"/>
    <property type="match status" value="1"/>
</dbReference>
<name>A0A1B7NZ12_9EURO</name>
<feature type="non-terminal residue" evidence="9">
    <location>
        <position position="1"/>
    </location>
</feature>
<dbReference type="PANTHER" id="PTHR46223">
    <property type="entry name" value="HISTONE-LYSINE N-METHYLTRANSFERASE SUV39H"/>
    <property type="match status" value="1"/>
</dbReference>
<keyword evidence="3" id="KW-0489">Methyltransferase</keyword>
<evidence type="ECO:0000256" key="3">
    <source>
        <dbReference type="ARBA" id="ARBA00022603"/>
    </source>
</evidence>
<evidence type="ECO:0000313" key="9">
    <source>
        <dbReference type="EMBL" id="OAX82018.1"/>
    </source>
</evidence>
<protein>
    <recommendedName>
        <fullName evidence="8">SET domain-containing protein</fullName>
    </recommendedName>
</protein>
<dbReference type="InterPro" id="IPR050973">
    <property type="entry name" value="H3K9_Histone-Lys_N-MTase"/>
</dbReference>
<reference evidence="9 10" key="1">
    <citation type="submission" date="2015-07" db="EMBL/GenBank/DDBJ databases">
        <title>Emmonsia species relationships and genome sequence.</title>
        <authorList>
            <person name="Cuomo C.A."/>
            <person name="Schwartz I.S."/>
            <person name="Kenyon C."/>
            <person name="de Hoog G.S."/>
            <person name="Govender N.P."/>
            <person name="Botha A."/>
            <person name="Moreno L."/>
            <person name="de Vries M."/>
            <person name="Munoz J.F."/>
            <person name="Stielow J.B."/>
        </authorList>
    </citation>
    <scope>NUCLEOTIDE SEQUENCE [LARGE SCALE GENOMIC DNA]</scope>
    <source>
        <strain evidence="9 10">CBS 136260</strain>
    </source>
</reference>
<comment type="subcellular location">
    <subcellularLocation>
        <location evidence="1">Chromosome</location>
    </subcellularLocation>
</comment>
<evidence type="ECO:0000256" key="7">
    <source>
        <dbReference type="ARBA" id="ARBA00022833"/>
    </source>
</evidence>
<comment type="caution">
    <text evidence="9">The sequence shown here is derived from an EMBL/GenBank/DDBJ whole genome shotgun (WGS) entry which is preliminary data.</text>
</comment>
<dbReference type="InterPro" id="IPR046341">
    <property type="entry name" value="SET_dom_sf"/>
</dbReference>
<evidence type="ECO:0000256" key="2">
    <source>
        <dbReference type="ARBA" id="ARBA00022454"/>
    </source>
</evidence>
<dbReference type="GO" id="GO:0008168">
    <property type="term" value="F:methyltransferase activity"/>
    <property type="evidence" value="ECO:0007669"/>
    <property type="project" value="UniProtKB-KW"/>
</dbReference>
<dbReference type="Proteomes" id="UP000091918">
    <property type="component" value="Unassembled WGS sequence"/>
</dbReference>
<organism evidence="9 10">
    <name type="scientific">Emergomyces africanus</name>
    <dbReference type="NCBI Taxonomy" id="1955775"/>
    <lineage>
        <taxon>Eukaryota</taxon>
        <taxon>Fungi</taxon>
        <taxon>Dikarya</taxon>
        <taxon>Ascomycota</taxon>
        <taxon>Pezizomycotina</taxon>
        <taxon>Eurotiomycetes</taxon>
        <taxon>Eurotiomycetidae</taxon>
        <taxon>Onygenales</taxon>
        <taxon>Ajellomycetaceae</taxon>
        <taxon>Emergomyces</taxon>
    </lineage>
</organism>
<dbReference type="AlphaFoldDB" id="A0A1B7NZ12"/>
<evidence type="ECO:0000256" key="1">
    <source>
        <dbReference type="ARBA" id="ARBA00004286"/>
    </source>
</evidence>
<gene>
    <name evidence="9" type="ORF">ACJ72_03629</name>
</gene>
<dbReference type="GO" id="GO:0046872">
    <property type="term" value="F:metal ion binding"/>
    <property type="evidence" value="ECO:0007669"/>
    <property type="project" value="UniProtKB-KW"/>
</dbReference>
<keyword evidence="7" id="KW-0862">Zinc</keyword>
<feature type="domain" description="SET" evidence="8">
    <location>
        <begin position="296"/>
        <end position="410"/>
    </location>
</feature>
<dbReference type="PROSITE" id="PS50280">
    <property type="entry name" value="SET"/>
    <property type="match status" value="1"/>
</dbReference>